<dbReference type="VEuPathDB" id="PlasmoDB:PRELSG_0933000"/>
<dbReference type="RefSeq" id="XP_028533231.1">
    <property type="nucleotide sequence ID" value="XM_028676775.1"/>
</dbReference>
<evidence type="ECO:0000313" key="3">
    <source>
        <dbReference type="Proteomes" id="UP000220158"/>
    </source>
</evidence>
<sequence length="233" mass="26856">MKIFPILLLIQAFLFFYQQNAESKNIKFNIDGKLHTILYVKKKVSFSDLDLLSVMYHSNHVKHCGNSIIQYLLKLSSNDIFHMNFVVRHIEITYKNVLKYNNKYKIIGAITDYGNTSMKISLYGVGSSSDEMNKNSSFTNLLLNNSESDANEEQNIHKILDNYDEDDDSSSINLSNQEISKLKEKNCVVYFSVNYVLVKVDKNGLKRPIKSKFKEENLPMEVEQVEDLAKALC</sequence>
<evidence type="ECO:0008006" key="4">
    <source>
        <dbReference type="Google" id="ProtNLM"/>
    </source>
</evidence>
<dbReference type="EMBL" id="LN835304">
    <property type="protein sequence ID" value="CRH00227.1"/>
    <property type="molecule type" value="Genomic_DNA"/>
</dbReference>
<keyword evidence="3" id="KW-1185">Reference proteome</keyword>
<feature type="chain" id="PRO_5012204621" description="Fam-a protein" evidence="1">
    <location>
        <begin position="24"/>
        <end position="233"/>
    </location>
</feature>
<dbReference type="OMA" id="NYVVRHI"/>
<keyword evidence="1" id="KW-0732">Signal</keyword>
<dbReference type="OrthoDB" id="386127at2759"/>
<gene>
    <name evidence="2" type="ORF">PRELSG_0933000</name>
</gene>
<protein>
    <recommendedName>
        <fullName evidence="4">Fam-a protein</fullName>
    </recommendedName>
</protein>
<proteinExistence type="predicted"/>
<evidence type="ECO:0000313" key="2">
    <source>
        <dbReference type="EMBL" id="CRH00227.1"/>
    </source>
</evidence>
<reference evidence="2 3" key="1">
    <citation type="submission" date="2015-04" db="EMBL/GenBank/DDBJ databases">
        <authorList>
            <consortium name="Pathogen Informatics"/>
        </authorList>
    </citation>
    <scope>NUCLEOTIDE SEQUENCE [LARGE SCALE GENOMIC DNA]</scope>
    <source>
        <strain evidence="2 3">SGS1</strain>
    </source>
</reference>
<dbReference type="GeneID" id="39736342"/>
<dbReference type="InterPro" id="IPR029069">
    <property type="entry name" value="HotDog_dom_sf"/>
</dbReference>
<accession>A0A1J1H643</accession>
<organism evidence="2 3">
    <name type="scientific">Plasmodium relictum</name>
    <dbReference type="NCBI Taxonomy" id="85471"/>
    <lineage>
        <taxon>Eukaryota</taxon>
        <taxon>Sar</taxon>
        <taxon>Alveolata</taxon>
        <taxon>Apicomplexa</taxon>
        <taxon>Aconoidasida</taxon>
        <taxon>Haemosporida</taxon>
        <taxon>Plasmodiidae</taxon>
        <taxon>Plasmodium</taxon>
        <taxon>Plasmodium (Haemamoeba)</taxon>
    </lineage>
</organism>
<evidence type="ECO:0000256" key="1">
    <source>
        <dbReference type="SAM" id="SignalP"/>
    </source>
</evidence>
<dbReference type="AlphaFoldDB" id="A0A1J1H643"/>
<name>A0A1J1H643_PLARL</name>
<dbReference type="KEGG" id="prel:PRELSG_0933000"/>
<dbReference type="Gene3D" id="3.10.129.10">
    <property type="entry name" value="Hotdog Thioesterase"/>
    <property type="match status" value="1"/>
</dbReference>
<dbReference type="Proteomes" id="UP000220158">
    <property type="component" value="Chromosome 9"/>
</dbReference>
<feature type="signal peptide" evidence="1">
    <location>
        <begin position="1"/>
        <end position="23"/>
    </location>
</feature>
<dbReference type="SUPFAM" id="SSF54637">
    <property type="entry name" value="Thioesterase/thiol ester dehydrase-isomerase"/>
    <property type="match status" value="1"/>
</dbReference>